<feature type="non-terminal residue" evidence="1">
    <location>
        <position position="44"/>
    </location>
</feature>
<proteinExistence type="predicted"/>
<organism evidence="1">
    <name type="scientific">marine sediment metagenome</name>
    <dbReference type="NCBI Taxonomy" id="412755"/>
    <lineage>
        <taxon>unclassified sequences</taxon>
        <taxon>metagenomes</taxon>
        <taxon>ecological metagenomes</taxon>
    </lineage>
</organism>
<protein>
    <submittedName>
        <fullName evidence="1">Uncharacterized protein</fullName>
    </submittedName>
</protein>
<dbReference type="EMBL" id="BARW01029105">
    <property type="protein sequence ID" value="GAJ05821.1"/>
    <property type="molecule type" value="Genomic_DNA"/>
</dbReference>
<evidence type="ECO:0000313" key="1">
    <source>
        <dbReference type="EMBL" id="GAJ05821.1"/>
    </source>
</evidence>
<reference evidence="1" key="1">
    <citation type="journal article" date="2014" name="Front. Microbiol.">
        <title>High frequency of phylogenetically diverse reductive dehalogenase-homologous genes in deep subseafloor sedimentary metagenomes.</title>
        <authorList>
            <person name="Kawai M."/>
            <person name="Futagami T."/>
            <person name="Toyoda A."/>
            <person name="Takaki Y."/>
            <person name="Nishi S."/>
            <person name="Hori S."/>
            <person name="Arai W."/>
            <person name="Tsubouchi T."/>
            <person name="Morono Y."/>
            <person name="Uchiyama I."/>
            <person name="Ito T."/>
            <person name="Fujiyama A."/>
            <person name="Inagaki F."/>
            <person name="Takami H."/>
        </authorList>
    </citation>
    <scope>NUCLEOTIDE SEQUENCE</scope>
    <source>
        <strain evidence="1">Expedition CK06-06</strain>
    </source>
</reference>
<comment type="caution">
    <text evidence="1">The sequence shown here is derived from an EMBL/GenBank/DDBJ whole genome shotgun (WGS) entry which is preliminary data.</text>
</comment>
<name>X1V0X4_9ZZZZ</name>
<gene>
    <name evidence="1" type="ORF">S12H4_46847</name>
</gene>
<dbReference type="AlphaFoldDB" id="X1V0X4"/>
<sequence>MLLKLGHIVHLRTYYEWNVWKIAKSIGKVVMVGQDYFDASFFLR</sequence>
<accession>X1V0X4</accession>